<dbReference type="GO" id="GO:0003677">
    <property type="term" value="F:DNA binding"/>
    <property type="evidence" value="ECO:0007669"/>
    <property type="project" value="UniProtKB-KW"/>
</dbReference>
<evidence type="ECO:0000256" key="6">
    <source>
        <dbReference type="ARBA" id="ARBA00023125"/>
    </source>
</evidence>
<dbReference type="Proteomes" id="UP000000768">
    <property type="component" value="Chromosome 1"/>
</dbReference>
<dbReference type="PANTHER" id="PTHR10169:SF38">
    <property type="entry name" value="DNA TOPOISOMERASE 2"/>
    <property type="match status" value="1"/>
</dbReference>
<proteinExistence type="predicted"/>
<dbReference type="eggNOG" id="KOG0355">
    <property type="taxonomic scope" value="Eukaryota"/>
</dbReference>
<evidence type="ECO:0000313" key="10">
    <source>
        <dbReference type="Proteomes" id="UP000000768"/>
    </source>
</evidence>
<dbReference type="STRING" id="4558.A0A1B6QQR7"/>
<evidence type="ECO:0000256" key="2">
    <source>
        <dbReference type="ARBA" id="ARBA00001946"/>
    </source>
</evidence>
<dbReference type="Gramene" id="KXG40266">
    <property type="protein sequence ID" value="KXG40266"/>
    <property type="gene ID" value="SORBI_3001G520600"/>
</dbReference>
<reference evidence="10" key="2">
    <citation type="journal article" date="2018" name="Plant J.">
        <title>The Sorghum bicolor reference genome: improved assembly, gene annotations, a transcriptome atlas, and signatures of genome organization.</title>
        <authorList>
            <person name="McCormick R.F."/>
            <person name="Truong S.K."/>
            <person name="Sreedasyam A."/>
            <person name="Jenkins J."/>
            <person name="Shu S."/>
            <person name="Sims D."/>
            <person name="Kennedy M."/>
            <person name="Amirebrahimi M."/>
            <person name="Weers B.D."/>
            <person name="McKinley B."/>
            <person name="Mattison A."/>
            <person name="Morishige D.T."/>
            <person name="Grimwood J."/>
            <person name="Schmutz J."/>
            <person name="Mullet J.E."/>
        </authorList>
    </citation>
    <scope>NUCLEOTIDE SEQUENCE [LARGE SCALE GENOMIC DNA]</scope>
    <source>
        <strain evidence="10">cv. BTx623</strain>
    </source>
</reference>
<dbReference type="GO" id="GO:0003918">
    <property type="term" value="F:DNA topoisomerase type II (double strand cut, ATP-hydrolyzing) activity"/>
    <property type="evidence" value="ECO:0007669"/>
    <property type="project" value="UniProtKB-EC"/>
</dbReference>
<keyword evidence="7" id="KW-0413">Isomerase</keyword>
<dbReference type="InterPro" id="IPR050634">
    <property type="entry name" value="DNA_Topoisomerase_II"/>
</dbReference>
<feature type="region of interest" description="Disordered" evidence="8">
    <location>
        <begin position="1"/>
        <end position="33"/>
    </location>
</feature>
<reference evidence="9 10" key="1">
    <citation type="journal article" date="2009" name="Nature">
        <title>The Sorghum bicolor genome and the diversification of grasses.</title>
        <authorList>
            <person name="Paterson A.H."/>
            <person name="Bowers J.E."/>
            <person name="Bruggmann R."/>
            <person name="Dubchak I."/>
            <person name="Grimwood J."/>
            <person name="Gundlach H."/>
            <person name="Haberer G."/>
            <person name="Hellsten U."/>
            <person name="Mitros T."/>
            <person name="Poliakov A."/>
            <person name="Schmutz J."/>
            <person name="Spannagl M."/>
            <person name="Tang H."/>
            <person name="Wang X."/>
            <person name="Wicker T."/>
            <person name="Bharti A.K."/>
            <person name="Chapman J."/>
            <person name="Feltus F.A."/>
            <person name="Gowik U."/>
            <person name="Grigoriev I.V."/>
            <person name="Lyons E."/>
            <person name="Maher C.A."/>
            <person name="Martis M."/>
            <person name="Narechania A."/>
            <person name="Otillar R.P."/>
            <person name="Penning B.W."/>
            <person name="Salamov A.A."/>
            <person name="Wang Y."/>
            <person name="Zhang L."/>
            <person name="Carpita N.C."/>
            <person name="Freeling M."/>
            <person name="Gingle A.R."/>
            <person name="Hash C.T."/>
            <person name="Keller B."/>
            <person name="Klein P."/>
            <person name="Kresovich S."/>
            <person name="McCann M.C."/>
            <person name="Ming R."/>
            <person name="Peterson D.G."/>
            <person name="Mehboob-ur-Rahman"/>
            <person name="Ware D."/>
            <person name="Westhoff P."/>
            <person name="Mayer K.F."/>
            <person name="Messing J."/>
            <person name="Rokhsar D.S."/>
        </authorList>
    </citation>
    <scope>NUCLEOTIDE SEQUENCE [LARGE SCALE GENOMIC DNA]</scope>
    <source>
        <strain evidence="10">cv. BTx623</strain>
    </source>
</reference>
<dbReference type="OrthoDB" id="276498at2759"/>
<keyword evidence="6" id="KW-0238">DNA-binding</keyword>
<evidence type="ECO:0000256" key="5">
    <source>
        <dbReference type="ARBA" id="ARBA00023029"/>
    </source>
</evidence>
<keyword evidence="10" id="KW-1185">Reference proteome</keyword>
<keyword evidence="5" id="KW-0799">Topoisomerase</keyword>
<comment type="subunit">
    <text evidence="3">Homodimer.</text>
</comment>
<evidence type="ECO:0000256" key="8">
    <source>
        <dbReference type="SAM" id="MobiDB-lite"/>
    </source>
</evidence>
<dbReference type="EC" id="5.6.2.2" evidence="4"/>
<gene>
    <name evidence="9" type="ORF">SORBI_3001G520600</name>
</gene>
<evidence type="ECO:0000256" key="7">
    <source>
        <dbReference type="ARBA" id="ARBA00023235"/>
    </source>
</evidence>
<protein>
    <recommendedName>
        <fullName evidence="4">DNA topoisomerase (ATP-hydrolyzing)</fullName>
        <ecNumber evidence="4">5.6.2.2</ecNumber>
    </recommendedName>
</protein>
<dbReference type="PANTHER" id="PTHR10169">
    <property type="entry name" value="DNA TOPOISOMERASE/GYRASE"/>
    <property type="match status" value="1"/>
</dbReference>
<evidence type="ECO:0000256" key="3">
    <source>
        <dbReference type="ARBA" id="ARBA00011738"/>
    </source>
</evidence>
<comment type="cofactor">
    <cofactor evidence="2">
        <name>Mg(2+)</name>
        <dbReference type="ChEBI" id="CHEBI:18420"/>
    </cofactor>
</comment>
<accession>A0A1B6QQR7</accession>
<dbReference type="InParanoid" id="A0A1B6QQR7"/>
<evidence type="ECO:0000313" key="9">
    <source>
        <dbReference type="EMBL" id="KXG40266.1"/>
    </source>
</evidence>
<dbReference type="EMBL" id="CM000760">
    <property type="protein sequence ID" value="KXG40266.1"/>
    <property type="molecule type" value="Genomic_DNA"/>
</dbReference>
<evidence type="ECO:0000256" key="4">
    <source>
        <dbReference type="ARBA" id="ARBA00012895"/>
    </source>
</evidence>
<name>A0A1B6QQR7_SORBI</name>
<evidence type="ECO:0000256" key="1">
    <source>
        <dbReference type="ARBA" id="ARBA00000185"/>
    </source>
</evidence>
<dbReference type="InterPro" id="IPR036890">
    <property type="entry name" value="HATPase_C_sf"/>
</dbReference>
<dbReference type="ExpressionAtlas" id="A0A1B6QQR7">
    <property type="expression patterns" value="baseline"/>
</dbReference>
<feature type="compositionally biased region" description="Basic and acidic residues" evidence="8">
    <location>
        <begin position="1"/>
        <end position="11"/>
    </location>
</feature>
<organism evidence="9 10">
    <name type="scientific">Sorghum bicolor</name>
    <name type="common">Sorghum</name>
    <name type="synonym">Sorghum vulgare</name>
    <dbReference type="NCBI Taxonomy" id="4558"/>
    <lineage>
        <taxon>Eukaryota</taxon>
        <taxon>Viridiplantae</taxon>
        <taxon>Streptophyta</taxon>
        <taxon>Embryophyta</taxon>
        <taxon>Tracheophyta</taxon>
        <taxon>Spermatophyta</taxon>
        <taxon>Magnoliopsida</taxon>
        <taxon>Liliopsida</taxon>
        <taxon>Poales</taxon>
        <taxon>Poaceae</taxon>
        <taxon>PACMAD clade</taxon>
        <taxon>Panicoideae</taxon>
        <taxon>Andropogonodae</taxon>
        <taxon>Andropogoneae</taxon>
        <taxon>Sorghinae</taxon>
        <taxon>Sorghum</taxon>
    </lineage>
</organism>
<comment type="catalytic activity">
    <reaction evidence="1">
        <text>ATP-dependent breakage, passage and rejoining of double-stranded DNA.</text>
        <dbReference type="EC" id="5.6.2.2"/>
    </reaction>
</comment>
<dbReference type="OMA" id="PWINLRI"/>
<dbReference type="Gene3D" id="3.30.565.10">
    <property type="entry name" value="Histidine kinase-like ATPase, C-terminal domain"/>
    <property type="match status" value="1"/>
</dbReference>
<sequence length="206" mass="22939">MKTEPQSRRSGDSSTSSGGDMVSPLLSGGGKTPREEILMQPDVYIGSVEKRTQKLWVYEGARMKHREVTYVPGLYKIFDEVLVYAADNKQHDPTMKYLIVEIDAAQCRISVFYNGDGDGIPIEVHSQEEGVYDMPEMVFGHLTNCESATPTWKRSLAGGAVTASSLPIYSRRSSSSRSLTDAERGSTSRFSLKIWGRNLNPRLHFP</sequence>
<dbReference type="SUPFAM" id="SSF55874">
    <property type="entry name" value="ATPase domain of HSP90 chaperone/DNA topoisomerase II/histidine kinase"/>
    <property type="match status" value="1"/>
</dbReference>
<dbReference type="AlphaFoldDB" id="A0A1B6QQR7"/>